<accession>A0AAW4WVS3</accession>
<dbReference type="PANTHER" id="PTHR45138:SF9">
    <property type="entry name" value="DIGUANYLATE CYCLASE DGCM-RELATED"/>
    <property type="match status" value="1"/>
</dbReference>
<dbReference type="GO" id="GO:0052621">
    <property type="term" value="F:diguanylate cyclase activity"/>
    <property type="evidence" value="ECO:0007669"/>
    <property type="project" value="TreeGrafter"/>
</dbReference>
<proteinExistence type="predicted"/>
<dbReference type="InterPro" id="IPR050469">
    <property type="entry name" value="Diguanylate_Cyclase"/>
</dbReference>
<comment type="caution">
    <text evidence="2">The sequence shown here is derived from an EMBL/GenBank/DDBJ whole genome shotgun (WGS) entry which is preliminary data.</text>
</comment>
<dbReference type="CDD" id="cd01949">
    <property type="entry name" value="GGDEF"/>
    <property type="match status" value="1"/>
</dbReference>
<keyword evidence="3" id="KW-1185">Reference proteome</keyword>
<dbReference type="Pfam" id="PF00990">
    <property type="entry name" value="GGDEF"/>
    <property type="match status" value="1"/>
</dbReference>
<sequence>MRKDSKSSKKLKDLSAENKRLKAELKAKNEEIKYLSYHDELTGLYNRKFVYEELERLKELGSFPISVIIVSLNKLKMINENHGHTQGDKYIKKAADLLQKNFKEGEILARIAGDELAVILKETDQEQADKIADKIINSFAQTNQDNNEEFPLSVSLGTSTMDAREAEV</sequence>
<dbReference type="Proteomes" id="UP001199296">
    <property type="component" value="Unassembled WGS sequence"/>
</dbReference>
<dbReference type="EMBL" id="JAJFAT010000005">
    <property type="protein sequence ID" value="MCC3144665.1"/>
    <property type="molecule type" value="Genomic_DNA"/>
</dbReference>
<dbReference type="PANTHER" id="PTHR45138">
    <property type="entry name" value="REGULATORY COMPONENTS OF SENSORY TRANSDUCTION SYSTEM"/>
    <property type="match status" value="1"/>
</dbReference>
<dbReference type="PROSITE" id="PS50887">
    <property type="entry name" value="GGDEF"/>
    <property type="match status" value="1"/>
</dbReference>
<gene>
    <name evidence="2" type="ORF">LJ207_04910</name>
</gene>
<evidence type="ECO:0000259" key="1">
    <source>
        <dbReference type="PROSITE" id="PS50887"/>
    </source>
</evidence>
<dbReference type="GO" id="GO:0043709">
    <property type="term" value="P:cell adhesion involved in single-species biofilm formation"/>
    <property type="evidence" value="ECO:0007669"/>
    <property type="project" value="TreeGrafter"/>
</dbReference>
<dbReference type="SMART" id="SM00267">
    <property type="entry name" value="GGDEF"/>
    <property type="match status" value="1"/>
</dbReference>
<dbReference type="InterPro" id="IPR043128">
    <property type="entry name" value="Rev_trsase/Diguanyl_cyclase"/>
</dbReference>
<dbReference type="SUPFAM" id="SSF55073">
    <property type="entry name" value="Nucleotide cyclase"/>
    <property type="match status" value="1"/>
</dbReference>
<dbReference type="NCBIfam" id="TIGR00254">
    <property type="entry name" value="GGDEF"/>
    <property type="match status" value="1"/>
</dbReference>
<dbReference type="RefSeq" id="WP_229344623.1">
    <property type="nucleotide sequence ID" value="NZ_JAJFAT010000005.1"/>
</dbReference>
<organism evidence="2 3">
    <name type="scientific">Halanaerobium polyolivorans</name>
    <dbReference type="NCBI Taxonomy" id="2886943"/>
    <lineage>
        <taxon>Bacteria</taxon>
        <taxon>Bacillati</taxon>
        <taxon>Bacillota</taxon>
        <taxon>Clostridia</taxon>
        <taxon>Halanaerobiales</taxon>
        <taxon>Halanaerobiaceae</taxon>
        <taxon>Halanaerobium</taxon>
    </lineage>
</organism>
<feature type="domain" description="GGDEF" evidence="1">
    <location>
        <begin position="63"/>
        <end position="168"/>
    </location>
</feature>
<reference evidence="2 3" key="1">
    <citation type="submission" date="2021-10" db="EMBL/GenBank/DDBJ databases">
        <authorList>
            <person name="Grouzdev D.S."/>
            <person name="Pantiukh K.S."/>
            <person name="Krutkina M.S."/>
        </authorList>
    </citation>
    <scope>NUCLEOTIDE SEQUENCE [LARGE SCALE GENOMIC DNA]</scope>
    <source>
        <strain evidence="2 3">Z-7514</strain>
    </source>
</reference>
<evidence type="ECO:0000313" key="3">
    <source>
        <dbReference type="Proteomes" id="UP001199296"/>
    </source>
</evidence>
<dbReference type="GO" id="GO:0005886">
    <property type="term" value="C:plasma membrane"/>
    <property type="evidence" value="ECO:0007669"/>
    <property type="project" value="TreeGrafter"/>
</dbReference>
<protein>
    <submittedName>
        <fullName evidence="2">GGDEF domain-containing protein</fullName>
    </submittedName>
</protein>
<dbReference type="Gene3D" id="3.30.70.270">
    <property type="match status" value="1"/>
</dbReference>
<dbReference type="AlphaFoldDB" id="A0AAW4WVS3"/>
<dbReference type="InterPro" id="IPR029787">
    <property type="entry name" value="Nucleotide_cyclase"/>
</dbReference>
<evidence type="ECO:0000313" key="2">
    <source>
        <dbReference type="EMBL" id="MCC3144665.1"/>
    </source>
</evidence>
<dbReference type="GO" id="GO:1902201">
    <property type="term" value="P:negative regulation of bacterial-type flagellum-dependent cell motility"/>
    <property type="evidence" value="ECO:0007669"/>
    <property type="project" value="TreeGrafter"/>
</dbReference>
<dbReference type="InterPro" id="IPR000160">
    <property type="entry name" value="GGDEF_dom"/>
</dbReference>
<name>A0AAW4WVS3_9FIRM</name>